<dbReference type="InterPro" id="IPR012334">
    <property type="entry name" value="Pectin_lyas_fold"/>
</dbReference>
<feature type="region of interest" description="Disordered" evidence="1">
    <location>
        <begin position="1"/>
        <end position="31"/>
    </location>
</feature>
<keyword evidence="3" id="KW-1185">Reference proteome</keyword>
<reference evidence="2 3" key="1">
    <citation type="journal article" date="2021" name="Sci. Rep.">
        <title>The genome of the diatom Chaetoceros tenuissimus carries an ancient integrated fragment of an extant virus.</title>
        <authorList>
            <person name="Hongo Y."/>
            <person name="Kimura K."/>
            <person name="Takaki Y."/>
            <person name="Yoshida Y."/>
            <person name="Baba S."/>
            <person name="Kobayashi G."/>
            <person name="Nagasaki K."/>
            <person name="Hano T."/>
            <person name="Tomaru Y."/>
        </authorList>
    </citation>
    <scope>NUCLEOTIDE SEQUENCE [LARGE SCALE GENOMIC DNA]</scope>
    <source>
        <strain evidence="2 3">NIES-3715</strain>
    </source>
</reference>
<protein>
    <submittedName>
        <fullName evidence="2">Uncharacterized protein</fullName>
    </submittedName>
</protein>
<comment type="caution">
    <text evidence="2">The sequence shown here is derived from an EMBL/GenBank/DDBJ whole genome shotgun (WGS) entry which is preliminary data.</text>
</comment>
<evidence type="ECO:0000313" key="2">
    <source>
        <dbReference type="EMBL" id="GFH44832.1"/>
    </source>
</evidence>
<dbReference type="Gene3D" id="2.160.20.10">
    <property type="entry name" value="Single-stranded right-handed beta-helix, Pectin lyase-like"/>
    <property type="match status" value="1"/>
</dbReference>
<gene>
    <name evidence="2" type="ORF">CTEN210_01306</name>
</gene>
<name>A0AAD3CEV4_9STRA</name>
<organism evidence="2 3">
    <name type="scientific">Chaetoceros tenuissimus</name>
    <dbReference type="NCBI Taxonomy" id="426638"/>
    <lineage>
        <taxon>Eukaryota</taxon>
        <taxon>Sar</taxon>
        <taxon>Stramenopiles</taxon>
        <taxon>Ochrophyta</taxon>
        <taxon>Bacillariophyta</taxon>
        <taxon>Coscinodiscophyceae</taxon>
        <taxon>Chaetocerotophycidae</taxon>
        <taxon>Chaetocerotales</taxon>
        <taxon>Chaetocerotaceae</taxon>
        <taxon>Chaetoceros</taxon>
    </lineage>
</organism>
<evidence type="ECO:0000313" key="3">
    <source>
        <dbReference type="Proteomes" id="UP001054902"/>
    </source>
</evidence>
<dbReference type="Proteomes" id="UP001054902">
    <property type="component" value="Unassembled WGS sequence"/>
</dbReference>
<sequence length="703" mass="77742">MSPNNEIKNGNITPGNNVSPSNSSATSIMSSKDDVFNEPLQPDWPKNVLVFRPTDSVESIKAKIKPTEDPLKTFDLNGSTISYHNSDHHFDTKHYALLFAPGTYEDCSFEVGYYVGMAGLGKNAKDVVFKEVKGKSGPYVEALNKDIPKTDGGSIVHDGSGLCLDTFWRSAENFTAENMKWAVSQAAPLRRVHILNTLEFGDGEAYSSGGFLANAKIENTCNFIANQQWFSRGVDFQGAVQGGAWSRVFSGCNGKGIPTPNSWEGTPYVGPIATIEKAPEVRVEKPFIVMDDFGNFELHVPKATRTHTTGSDLETGDHIDIRSFNRVKVCKPYLPYANGEYVNHADDSYNDITKDDEDLTDSLQKALDEGKDLLLCPGIFFLTKPLIVRYKDQVILGLGLAVLVAPQDGSPCIRVMPKTEGVRIAGVTLEASFQVKDSFNKSGLVNPDGVRSLLEVGEPNVYDAGNPLNPVLLSDLFTRVGGSNPERSTVFTDVMVRIHSGNVVGDNLWLWRADHVKLRDGEKANDERFSKYHQTRIWETNDDGKKVKVNECVAKNAIYVSGDDVMMYGLFCEHTTEHQCVWKGERGVVRFFQCELPYDVDIDFANDNYTGYYVDEHVENHSASGIGVYCNFQCFQVHPQSGIRLPSKPGIVLENPFTCFLSNNGSIRATVQQGDAIVGTEVVEKNKRSHAWLGKKRALVQLS</sequence>
<dbReference type="AlphaFoldDB" id="A0AAD3CEV4"/>
<dbReference type="EMBL" id="BLLK01000020">
    <property type="protein sequence ID" value="GFH44832.1"/>
    <property type="molecule type" value="Genomic_DNA"/>
</dbReference>
<dbReference type="InterPro" id="IPR059186">
    <property type="entry name" value="SACTE_4363"/>
</dbReference>
<proteinExistence type="predicted"/>
<evidence type="ECO:0000256" key="1">
    <source>
        <dbReference type="SAM" id="MobiDB-lite"/>
    </source>
</evidence>
<accession>A0AAD3CEV4</accession>
<feature type="compositionally biased region" description="Polar residues" evidence="1">
    <location>
        <begin position="1"/>
        <end position="30"/>
    </location>
</feature>
<dbReference type="CDD" id="cd23669">
    <property type="entry name" value="GH55_SacteLam55A-like"/>
    <property type="match status" value="1"/>
</dbReference>